<reference evidence="2" key="1">
    <citation type="submission" date="2014-05" db="EMBL/GenBank/DDBJ databases">
        <title>The transcriptome of the halophilic microalga Tetraselmis sp. GSL018 isolated from the Great Salt Lake, Utah.</title>
        <authorList>
            <person name="Jinkerson R.E."/>
            <person name="D'Adamo S."/>
            <person name="Posewitz M.C."/>
        </authorList>
    </citation>
    <scope>NUCLEOTIDE SEQUENCE</scope>
    <source>
        <strain evidence="2">GSL018</strain>
    </source>
</reference>
<protein>
    <submittedName>
        <fullName evidence="2">Uncharacterized protein</fullName>
    </submittedName>
</protein>
<dbReference type="EMBL" id="GBEZ01011423">
    <property type="protein sequence ID" value="JAC74362.1"/>
    <property type="molecule type" value="Transcribed_RNA"/>
</dbReference>
<proteinExistence type="predicted"/>
<feature type="region of interest" description="Disordered" evidence="1">
    <location>
        <begin position="51"/>
        <end position="71"/>
    </location>
</feature>
<organism evidence="2">
    <name type="scientific">Tetraselmis sp. GSL018</name>
    <dbReference type="NCBI Taxonomy" id="582737"/>
    <lineage>
        <taxon>Eukaryota</taxon>
        <taxon>Viridiplantae</taxon>
        <taxon>Chlorophyta</taxon>
        <taxon>core chlorophytes</taxon>
        <taxon>Chlorodendrophyceae</taxon>
        <taxon>Chlorodendrales</taxon>
        <taxon>Chlorodendraceae</taxon>
        <taxon>Tetraselmis</taxon>
    </lineage>
</organism>
<dbReference type="AlphaFoldDB" id="A0A061RN65"/>
<feature type="non-terminal residue" evidence="2">
    <location>
        <position position="71"/>
    </location>
</feature>
<sequence length="71" mass="7747">NHKCDSEGTGNQQKDLWKRESISSNSQILSNGERDVQLTVDMNSNAVIRTKADCSDPDSDGLLGLTQDRGP</sequence>
<accession>A0A061RN65</accession>
<gene>
    <name evidence="2" type="ORF">TSPGSL018_26173</name>
</gene>
<feature type="non-terminal residue" evidence="2">
    <location>
        <position position="1"/>
    </location>
</feature>
<evidence type="ECO:0000313" key="2">
    <source>
        <dbReference type="EMBL" id="JAC74362.1"/>
    </source>
</evidence>
<evidence type="ECO:0000256" key="1">
    <source>
        <dbReference type="SAM" id="MobiDB-lite"/>
    </source>
</evidence>
<feature type="region of interest" description="Disordered" evidence="1">
    <location>
        <begin position="1"/>
        <end position="21"/>
    </location>
</feature>
<name>A0A061RN65_9CHLO</name>